<dbReference type="GO" id="GO:0003700">
    <property type="term" value="F:DNA-binding transcription factor activity"/>
    <property type="evidence" value="ECO:0007669"/>
    <property type="project" value="InterPro"/>
</dbReference>
<reference evidence="3 4" key="1">
    <citation type="submission" date="2019-01" db="EMBL/GenBank/DDBJ databases">
        <title>Sequencing of cultivated peanut Arachis hypogaea provides insights into genome evolution and oil improvement.</title>
        <authorList>
            <person name="Chen X."/>
        </authorList>
    </citation>
    <scope>NUCLEOTIDE SEQUENCE [LARGE SCALE GENOMIC DNA]</scope>
    <source>
        <strain evidence="4">cv. Fuhuasheng</strain>
        <tissue evidence="3">Leaves</tissue>
    </source>
</reference>
<evidence type="ECO:0000313" key="4">
    <source>
        <dbReference type="Proteomes" id="UP000289738"/>
    </source>
</evidence>
<feature type="coiled-coil region" evidence="1">
    <location>
        <begin position="40"/>
        <end position="88"/>
    </location>
</feature>
<dbReference type="Pfam" id="PF01486">
    <property type="entry name" value="K-box"/>
    <property type="match status" value="1"/>
</dbReference>
<dbReference type="PROSITE" id="PS51297">
    <property type="entry name" value="K_BOX"/>
    <property type="match status" value="1"/>
</dbReference>
<sequence>MAPTIPGPFYSPRKHSNHLSHFPTRSILSTRVPCNHLCSLSHLRSAMKSIIERYNKLKEEHNQLMNPASEVKREAASLRQQLQHLQECHRKLMGEELSGLGVQELQNLENQLEMSLKGVRMKKVYEARSTNGENAASNPPYTIGNGYDLLAPISLQLSQPETQYTEPPAKAMKLGTGNYKEGANILNQTQ</sequence>
<dbReference type="PANTHER" id="PTHR48019">
    <property type="entry name" value="SERUM RESPONSE FACTOR HOMOLOG"/>
    <property type="match status" value="1"/>
</dbReference>
<name>A0A445BAP9_ARAHY</name>
<dbReference type="AlphaFoldDB" id="A0A445BAP9"/>
<dbReference type="STRING" id="3818.A0A445BAP9"/>
<proteinExistence type="predicted"/>
<evidence type="ECO:0000313" key="3">
    <source>
        <dbReference type="EMBL" id="RYR35763.1"/>
    </source>
</evidence>
<organism evidence="3 4">
    <name type="scientific">Arachis hypogaea</name>
    <name type="common">Peanut</name>
    <dbReference type="NCBI Taxonomy" id="3818"/>
    <lineage>
        <taxon>Eukaryota</taxon>
        <taxon>Viridiplantae</taxon>
        <taxon>Streptophyta</taxon>
        <taxon>Embryophyta</taxon>
        <taxon>Tracheophyta</taxon>
        <taxon>Spermatophyta</taxon>
        <taxon>Magnoliopsida</taxon>
        <taxon>eudicotyledons</taxon>
        <taxon>Gunneridae</taxon>
        <taxon>Pentapetalae</taxon>
        <taxon>rosids</taxon>
        <taxon>fabids</taxon>
        <taxon>Fabales</taxon>
        <taxon>Fabaceae</taxon>
        <taxon>Papilionoideae</taxon>
        <taxon>50 kb inversion clade</taxon>
        <taxon>dalbergioids sensu lato</taxon>
        <taxon>Dalbergieae</taxon>
        <taxon>Pterocarpus clade</taxon>
        <taxon>Arachis</taxon>
    </lineage>
</organism>
<protein>
    <recommendedName>
        <fullName evidence="2">K-box domain-containing protein</fullName>
    </recommendedName>
</protein>
<keyword evidence="1" id="KW-0175">Coiled coil</keyword>
<dbReference type="InterPro" id="IPR002487">
    <property type="entry name" value="TF_Kbox"/>
</dbReference>
<dbReference type="GO" id="GO:0005634">
    <property type="term" value="C:nucleus"/>
    <property type="evidence" value="ECO:0007669"/>
    <property type="project" value="InterPro"/>
</dbReference>
<comment type="caution">
    <text evidence="3">The sequence shown here is derived from an EMBL/GenBank/DDBJ whole genome shotgun (WGS) entry which is preliminary data.</text>
</comment>
<feature type="domain" description="K-box" evidence="2">
    <location>
        <begin position="68"/>
        <end position="170"/>
    </location>
</feature>
<gene>
    <name evidence="3" type="ORF">Ahy_A10g050878</name>
</gene>
<dbReference type="EMBL" id="SDMP01000010">
    <property type="protein sequence ID" value="RYR35763.1"/>
    <property type="molecule type" value="Genomic_DNA"/>
</dbReference>
<dbReference type="Proteomes" id="UP000289738">
    <property type="component" value="Chromosome A10"/>
</dbReference>
<evidence type="ECO:0000259" key="2">
    <source>
        <dbReference type="PROSITE" id="PS51297"/>
    </source>
</evidence>
<dbReference type="InterPro" id="IPR050142">
    <property type="entry name" value="MADS-box/MEF2_TF"/>
</dbReference>
<keyword evidence="4" id="KW-1185">Reference proteome</keyword>
<evidence type="ECO:0000256" key="1">
    <source>
        <dbReference type="SAM" id="Coils"/>
    </source>
</evidence>
<accession>A0A445BAP9</accession>